<protein>
    <submittedName>
        <fullName evidence="1">Uncharacterized protein</fullName>
    </submittedName>
</protein>
<gene>
    <name evidence="1" type="ORF">MRB53_021271</name>
</gene>
<keyword evidence="2" id="KW-1185">Reference proteome</keyword>
<organism evidence="1 2">
    <name type="scientific">Persea americana</name>
    <name type="common">Avocado</name>
    <dbReference type="NCBI Taxonomy" id="3435"/>
    <lineage>
        <taxon>Eukaryota</taxon>
        <taxon>Viridiplantae</taxon>
        <taxon>Streptophyta</taxon>
        <taxon>Embryophyta</taxon>
        <taxon>Tracheophyta</taxon>
        <taxon>Spermatophyta</taxon>
        <taxon>Magnoliopsida</taxon>
        <taxon>Magnoliidae</taxon>
        <taxon>Laurales</taxon>
        <taxon>Lauraceae</taxon>
        <taxon>Persea</taxon>
    </lineage>
</organism>
<sequence length="121" mass="13128">MGKVMNGYGCRFGFRFGQSEEEDDSGVPGTMRETWLVWVLRRVDEERSPGMETSAPARAAAGKMAVGSVRKMKLGCGVRSDVGGSVQAWAAGCGEGEEAHAWAWRRGDVRPGAEMEDEDEV</sequence>
<comment type="caution">
    <text evidence="1">The sequence shown here is derived from an EMBL/GenBank/DDBJ whole genome shotgun (WGS) entry which is preliminary data.</text>
</comment>
<reference evidence="1 2" key="1">
    <citation type="journal article" date="2022" name="Hortic Res">
        <title>A haplotype resolved chromosomal level avocado genome allows analysis of novel avocado genes.</title>
        <authorList>
            <person name="Nath O."/>
            <person name="Fletcher S.J."/>
            <person name="Hayward A."/>
            <person name="Shaw L.M."/>
            <person name="Masouleh A.K."/>
            <person name="Furtado A."/>
            <person name="Henry R.J."/>
            <person name="Mitter N."/>
        </authorList>
    </citation>
    <scope>NUCLEOTIDE SEQUENCE [LARGE SCALE GENOMIC DNA]</scope>
    <source>
        <strain evidence="2">cv. Hass</strain>
    </source>
</reference>
<evidence type="ECO:0000313" key="1">
    <source>
        <dbReference type="EMBL" id="KAJ8627964.1"/>
    </source>
</evidence>
<evidence type="ECO:0000313" key="2">
    <source>
        <dbReference type="Proteomes" id="UP001234297"/>
    </source>
</evidence>
<dbReference type="EMBL" id="CM056814">
    <property type="protein sequence ID" value="KAJ8627964.1"/>
    <property type="molecule type" value="Genomic_DNA"/>
</dbReference>
<name>A0ACC2L3E0_PERAE</name>
<dbReference type="Proteomes" id="UP001234297">
    <property type="component" value="Chromosome 6"/>
</dbReference>
<proteinExistence type="predicted"/>
<accession>A0ACC2L3E0</accession>